<comment type="subcellular location">
    <subcellularLocation>
        <location evidence="1">Secreted</location>
    </subcellularLocation>
</comment>
<dbReference type="GO" id="GO:0050178">
    <property type="term" value="F:phenylpyruvate tautomerase activity"/>
    <property type="evidence" value="ECO:0007669"/>
    <property type="project" value="UniProtKB-EC"/>
</dbReference>
<evidence type="ECO:0000256" key="5">
    <source>
        <dbReference type="ARBA" id="ARBA00023235"/>
    </source>
</evidence>
<gene>
    <name evidence="13" type="ORF">Glove_423g66</name>
</gene>
<evidence type="ECO:0000256" key="1">
    <source>
        <dbReference type="ARBA" id="ARBA00004613"/>
    </source>
</evidence>
<protein>
    <recommendedName>
        <fullName evidence="12">L-dopachrome isomerase</fullName>
        <ecNumber evidence="9">5.3.2.1</ecNumber>
        <ecNumber evidence="8">5.3.3.12</ecNumber>
    </recommendedName>
    <alternativeName>
        <fullName evidence="10">L-dopachrome tautomerase</fullName>
    </alternativeName>
    <alternativeName>
        <fullName evidence="11">Phenylpyruvate tautomerase</fullName>
    </alternativeName>
</protein>
<dbReference type="OrthoDB" id="255819at2759"/>
<dbReference type="AlphaFoldDB" id="A0A397GZA0"/>
<name>A0A397GZA0_9GLOM</name>
<proteinExistence type="inferred from homology"/>
<organism evidence="13 14">
    <name type="scientific">Diversispora epigaea</name>
    <dbReference type="NCBI Taxonomy" id="1348612"/>
    <lineage>
        <taxon>Eukaryota</taxon>
        <taxon>Fungi</taxon>
        <taxon>Fungi incertae sedis</taxon>
        <taxon>Mucoromycota</taxon>
        <taxon>Glomeromycotina</taxon>
        <taxon>Glomeromycetes</taxon>
        <taxon>Diversisporales</taxon>
        <taxon>Diversisporaceae</taxon>
        <taxon>Diversispora</taxon>
    </lineage>
</organism>
<evidence type="ECO:0000256" key="3">
    <source>
        <dbReference type="ARBA" id="ARBA00022514"/>
    </source>
</evidence>
<comment type="similarity">
    <text evidence="2">Belongs to the MIF family.</text>
</comment>
<dbReference type="EMBL" id="PQFF01000374">
    <property type="protein sequence ID" value="RHZ54794.1"/>
    <property type="molecule type" value="Genomic_DNA"/>
</dbReference>
<dbReference type="InterPro" id="IPR014347">
    <property type="entry name" value="Tautomerase/MIF_sf"/>
</dbReference>
<keyword evidence="14" id="KW-1185">Reference proteome</keyword>
<dbReference type="GO" id="GO:0005615">
    <property type="term" value="C:extracellular space"/>
    <property type="evidence" value="ECO:0007669"/>
    <property type="project" value="UniProtKB-KW"/>
</dbReference>
<evidence type="ECO:0000313" key="14">
    <source>
        <dbReference type="Proteomes" id="UP000266861"/>
    </source>
</evidence>
<evidence type="ECO:0000256" key="4">
    <source>
        <dbReference type="ARBA" id="ARBA00022525"/>
    </source>
</evidence>
<keyword evidence="4" id="KW-0964">Secreted</keyword>
<keyword evidence="5" id="KW-0413">Isomerase</keyword>
<dbReference type="Proteomes" id="UP000266861">
    <property type="component" value="Unassembled WGS sequence"/>
</dbReference>
<evidence type="ECO:0000256" key="8">
    <source>
        <dbReference type="ARBA" id="ARBA00038932"/>
    </source>
</evidence>
<accession>A0A397GZA0</accession>
<dbReference type="EC" id="5.3.3.12" evidence="8"/>
<dbReference type="InterPro" id="IPR001398">
    <property type="entry name" value="Macrophage_inhib_fac"/>
</dbReference>
<dbReference type="GO" id="GO:0004167">
    <property type="term" value="F:dopachrome isomerase activity"/>
    <property type="evidence" value="ECO:0007669"/>
    <property type="project" value="UniProtKB-EC"/>
</dbReference>
<dbReference type="Gene3D" id="3.30.429.10">
    <property type="entry name" value="Macrophage Migration Inhibitory Factor"/>
    <property type="match status" value="1"/>
</dbReference>
<evidence type="ECO:0000256" key="11">
    <source>
        <dbReference type="ARBA" id="ARBA00041912"/>
    </source>
</evidence>
<dbReference type="SUPFAM" id="SSF55331">
    <property type="entry name" value="Tautomerase/MIF"/>
    <property type="match status" value="1"/>
</dbReference>
<dbReference type="PANTHER" id="PTHR11954:SF6">
    <property type="entry name" value="MACROPHAGE MIGRATION INHIBITORY FACTOR"/>
    <property type="match status" value="1"/>
</dbReference>
<comment type="caution">
    <text evidence="13">The sequence shown here is derived from an EMBL/GenBank/DDBJ whole genome shotgun (WGS) entry which is preliminary data.</text>
</comment>
<evidence type="ECO:0000256" key="7">
    <source>
        <dbReference type="ARBA" id="ARBA00036823"/>
    </source>
</evidence>
<reference evidence="13 14" key="1">
    <citation type="submission" date="2018-08" db="EMBL/GenBank/DDBJ databases">
        <title>Genome and evolution of the arbuscular mycorrhizal fungus Diversispora epigaea (formerly Glomus versiforme) and its bacterial endosymbionts.</title>
        <authorList>
            <person name="Sun X."/>
            <person name="Fei Z."/>
            <person name="Harrison M."/>
        </authorList>
    </citation>
    <scope>NUCLEOTIDE SEQUENCE [LARGE SCALE GENOMIC DNA]</scope>
    <source>
        <strain evidence="13 14">IT104</strain>
    </source>
</reference>
<evidence type="ECO:0000313" key="13">
    <source>
        <dbReference type="EMBL" id="RHZ54794.1"/>
    </source>
</evidence>
<evidence type="ECO:0000256" key="12">
    <source>
        <dbReference type="ARBA" id="ARBA00042730"/>
    </source>
</evidence>
<dbReference type="STRING" id="1348612.A0A397GZA0"/>
<evidence type="ECO:0000256" key="9">
    <source>
        <dbReference type="ARBA" id="ARBA00039086"/>
    </source>
</evidence>
<evidence type="ECO:0000256" key="10">
    <source>
        <dbReference type="ARBA" id="ARBA00041631"/>
    </source>
</evidence>
<sequence length="116" mass="12879">MPLVEVKTNVKVPNHHEFLSKLSTLAANLLDKPITGINATLEDCKSLYFGGTNAPAFTVRVKSLGSLGLEHNKEISKKLSEFLYNELGTPNDRGYIFFENPGRENCGWKGTTFAYI</sequence>
<dbReference type="Pfam" id="PF01187">
    <property type="entry name" value="MIF"/>
    <property type="match status" value="1"/>
</dbReference>
<evidence type="ECO:0000256" key="2">
    <source>
        <dbReference type="ARBA" id="ARBA00005851"/>
    </source>
</evidence>
<comment type="catalytic activity">
    <reaction evidence="6">
        <text>3-phenylpyruvate = enol-phenylpyruvate</text>
        <dbReference type="Rhea" id="RHEA:17097"/>
        <dbReference type="ChEBI" id="CHEBI:16815"/>
        <dbReference type="ChEBI" id="CHEBI:18005"/>
        <dbReference type="EC" id="5.3.2.1"/>
    </reaction>
</comment>
<evidence type="ECO:0000256" key="6">
    <source>
        <dbReference type="ARBA" id="ARBA00036735"/>
    </source>
</evidence>
<dbReference type="PANTHER" id="PTHR11954">
    <property type="entry name" value="D-DOPACHROME DECARBOXYLASE"/>
    <property type="match status" value="1"/>
</dbReference>
<keyword evidence="3" id="KW-0202">Cytokine</keyword>
<comment type="catalytic activity">
    <reaction evidence="7">
        <text>L-dopachrome = 5,6-dihydroxyindole-2-carboxylate</text>
        <dbReference type="Rhea" id="RHEA:13041"/>
        <dbReference type="ChEBI" id="CHEBI:16875"/>
        <dbReference type="ChEBI" id="CHEBI:57509"/>
        <dbReference type="EC" id="5.3.3.12"/>
    </reaction>
</comment>
<dbReference type="EC" id="5.3.2.1" evidence="9"/>